<organism evidence="20 21">
    <name type="scientific">Corynebacterium glyciniphilum AJ 3170</name>
    <dbReference type="NCBI Taxonomy" id="1404245"/>
    <lineage>
        <taxon>Bacteria</taxon>
        <taxon>Bacillati</taxon>
        <taxon>Actinomycetota</taxon>
        <taxon>Actinomycetes</taxon>
        <taxon>Mycobacteriales</taxon>
        <taxon>Corynebacteriaceae</taxon>
        <taxon>Corynebacterium</taxon>
    </lineage>
</organism>
<dbReference type="EMBL" id="CP006842">
    <property type="protein sequence ID" value="AHW63931.1"/>
    <property type="molecule type" value="Genomic_DNA"/>
</dbReference>
<feature type="transmembrane region" description="Helical" evidence="19">
    <location>
        <begin position="140"/>
        <end position="161"/>
    </location>
</feature>
<name>X5EBC5_9CORY</name>
<evidence type="ECO:0000256" key="6">
    <source>
        <dbReference type="ARBA" id="ARBA00012487"/>
    </source>
</evidence>
<dbReference type="GO" id="GO:0004605">
    <property type="term" value="F:phosphatidate cytidylyltransferase activity"/>
    <property type="evidence" value="ECO:0007669"/>
    <property type="project" value="UniProtKB-EC"/>
</dbReference>
<dbReference type="PANTHER" id="PTHR46382:SF1">
    <property type="entry name" value="PHOSPHATIDATE CYTIDYLYLTRANSFERASE"/>
    <property type="match status" value="1"/>
</dbReference>
<keyword evidence="15 19" id="KW-0472">Membrane</keyword>
<keyword evidence="16" id="KW-0594">Phospholipid biosynthesis</keyword>
<dbReference type="HOGENOM" id="CLU_037294_0_0_11"/>
<feature type="transmembrane region" description="Helical" evidence="19">
    <location>
        <begin position="35"/>
        <end position="53"/>
    </location>
</feature>
<evidence type="ECO:0000256" key="18">
    <source>
        <dbReference type="RuleBase" id="RU003938"/>
    </source>
</evidence>
<sequence length="310" mass="32864">MSAGHPSEPDAAVNAANNVGRDGYRLPQPKNSAGRNLPVAIASGIALGALVVAGLAVPYVWYPLIAVAMGLATYEVWSRLRENGYGLNLPVLVIGGQAMIWLSWPFGVTGLISAFALSAVASVVARLFHNGRTVPPTNWLRDIGISLFVLVWIPMCGAFAGMLSQLTYQDVPWWSFVLTFMLCVIASDVGGYAAGVFFGSHPMVPAISPKKSWEGFAGSVVFAALVGMLSVLFLLDLRDPMHYVLGLSLGAGLALCATVGDLVESQFKRDLKIKDMSAMIPGHGGLMDRLDGMLPAAMLTWIVMTAVAAL</sequence>
<evidence type="ECO:0000256" key="10">
    <source>
        <dbReference type="ARBA" id="ARBA00022679"/>
    </source>
</evidence>
<evidence type="ECO:0000256" key="16">
    <source>
        <dbReference type="ARBA" id="ARBA00023209"/>
    </source>
</evidence>
<evidence type="ECO:0000256" key="8">
    <source>
        <dbReference type="ARBA" id="ARBA00022475"/>
    </source>
</evidence>
<evidence type="ECO:0000256" key="14">
    <source>
        <dbReference type="ARBA" id="ARBA00023098"/>
    </source>
</evidence>
<keyword evidence="9" id="KW-0444">Lipid biosynthesis</keyword>
<dbReference type="Pfam" id="PF01148">
    <property type="entry name" value="CTP_transf_1"/>
    <property type="match status" value="1"/>
</dbReference>
<gene>
    <name evidence="20" type="primary">cdsA</name>
    <name evidence="20" type="ORF">CGLY_07430</name>
</gene>
<dbReference type="STRING" id="1404245.CGLY_07430"/>
<comment type="similarity">
    <text evidence="5 18">Belongs to the CDS family.</text>
</comment>
<keyword evidence="13 19" id="KW-1133">Transmembrane helix</keyword>
<keyword evidence="11 18" id="KW-0812">Transmembrane</keyword>
<evidence type="ECO:0000256" key="9">
    <source>
        <dbReference type="ARBA" id="ARBA00022516"/>
    </source>
</evidence>
<evidence type="ECO:0000256" key="19">
    <source>
        <dbReference type="SAM" id="Phobius"/>
    </source>
</evidence>
<comment type="catalytic activity">
    <reaction evidence="1 18">
        <text>a 1,2-diacyl-sn-glycero-3-phosphate + CTP + H(+) = a CDP-1,2-diacyl-sn-glycerol + diphosphate</text>
        <dbReference type="Rhea" id="RHEA:16229"/>
        <dbReference type="ChEBI" id="CHEBI:15378"/>
        <dbReference type="ChEBI" id="CHEBI:33019"/>
        <dbReference type="ChEBI" id="CHEBI:37563"/>
        <dbReference type="ChEBI" id="CHEBI:58332"/>
        <dbReference type="ChEBI" id="CHEBI:58608"/>
        <dbReference type="EC" id="2.7.7.41"/>
    </reaction>
</comment>
<evidence type="ECO:0000256" key="12">
    <source>
        <dbReference type="ARBA" id="ARBA00022695"/>
    </source>
</evidence>
<keyword evidence="21" id="KW-1185">Reference proteome</keyword>
<dbReference type="KEGG" id="cgy:CGLY_07430"/>
<dbReference type="GO" id="GO:0016024">
    <property type="term" value="P:CDP-diacylglycerol biosynthetic process"/>
    <property type="evidence" value="ECO:0007669"/>
    <property type="project" value="UniProtKB-UniPathway"/>
</dbReference>
<reference evidence="20 21" key="1">
    <citation type="journal article" date="2015" name="Int. J. Syst. Evol. Microbiol.">
        <title>Revisiting Corynebacterium glyciniphilum (ex Kubota et al., 1972) sp. nov., nom. rev., isolated from putrefied banana.</title>
        <authorList>
            <person name="Al-Dilaimi A."/>
            <person name="Bednarz H."/>
            <person name="Lomker A."/>
            <person name="Niehaus K."/>
            <person name="Kalinowski J."/>
            <person name="Ruckert C."/>
        </authorList>
    </citation>
    <scope>NUCLEOTIDE SEQUENCE [LARGE SCALE GENOMIC DNA]</scope>
    <source>
        <strain evidence="20">AJ 3170</strain>
    </source>
</reference>
<dbReference type="eggNOG" id="COG0575">
    <property type="taxonomic scope" value="Bacteria"/>
</dbReference>
<comment type="subcellular location">
    <subcellularLocation>
        <location evidence="2">Cell membrane</location>
        <topology evidence="2">Multi-pass membrane protein</topology>
    </subcellularLocation>
</comment>
<feature type="transmembrane region" description="Helical" evidence="19">
    <location>
        <begin position="84"/>
        <end position="104"/>
    </location>
</feature>
<evidence type="ECO:0000256" key="4">
    <source>
        <dbReference type="ARBA" id="ARBA00005189"/>
    </source>
</evidence>
<evidence type="ECO:0000256" key="7">
    <source>
        <dbReference type="ARBA" id="ARBA00019373"/>
    </source>
</evidence>
<dbReference type="EC" id="2.7.7.41" evidence="6 18"/>
<dbReference type="AlphaFoldDB" id="X5EBC5"/>
<keyword evidence="17" id="KW-1208">Phospholipid metabolism</keyword>
<feature type="transmembrane region" description="Helical" evidence="19">
    <location>
        <begin position="110"/>
        <end position="128"/>
    </location>
</feature>
<comment type="pathway">
    <text evidence="4">Lipid metabolism.</text>
</comment>
<evidence type="ECO:0000256" key="1">
    <source>
        <dbReference type="ARBA" id="ARBA00001698"/>
    </source>
</evidence>
<evidence type="ECO:0000256" key="2">
    <source>
        <dbReference type="ARBA" id="ARBA00004651"/>
    </source>
</evidence>
<dbReference type="GO" id="GO:0005886">
    <property type="term" value="C:plasma membrane"/>
    <property type="evidence" value="ECO:0007669"/>
    <property type="project" value="UniProtKB-SubCell"/>
</dbReference>
<dbReference type="PROSITE" id="PS01315">
    <property type="entry name" value="CDS"/>
    <property type="match status" value="1"/>
</dbReference>
<evidence type="ECO:0000256" key="15">
    <source>
        <dbReference type="ARBA" id="ARBA00023136"/>
    </source>
</evidence>
<comment type="pathway">
    <text evidence="3 18">Phospholipid metabolism; CDP-diacylglycerol biosynthesis; CDP-diacylglycerol from sn-glycerol 3-phosphate: step 3/3.</text>
</comment>
<evidence type="ECO:0000313" key="21">
    <source>
        <dbReference type="Proteomes" id="UP000023703"/>
    </source>
</evidence>
<keyword evidence="14" id="KW-0443">Lipid metabolism</keyword>
<dbReference type="InterPro" id="IPR000374">
    <property type="entry name" value="PC_trans"/>
</dbReference>
<dbReference type="UniPathway" id="UPA00557">
    <property type="reaction ID" value="UER00614"/>
</dbReference>
<protein>
    <recommendedName>
        <fullName evidence="7 18">Phosphatidate cytidylyltransferase</fullName>
        <ecNumber evidence="6 18">2.7.7.41</ecNumber>
    </recommendedName>
</protein>
<evidence type="ECO:0000256" key="17">
    <source>
        <dbReference type="ARBA" id="ARBA00023264"/>
    </source>
</evidence>
<feature type="transmembrane region" description="Helical" evidence="19">
    <location>
        <begin position="215"/>
        <end position="235"/>
    </location>
</feature>
<evidence type="ECO:0000256" key="5">
    <source>
        <dbReference type="ARBA" id="ARBA00010185"/>
    </source>
</evidence>
<evidence type="ECO:0000256" key="3">
    <source>
        <dbReference type="ARBA" id="ARBA00005119"/>
    </source>
</evidence>
<dbReference type="Proteomes" id="UP000023703">
    <property type="component" value="Chromosome"/>
</dbReference>
<feature type="transmembrane region" description="Helical" evidence="19">
    <location>
        <begin position="241"/>
        <end position="263"/>
    </location>
</feature>
<dbReference type="PANTHER" id="PTHR46382">
    <property type="entry name" value="PHOSPHATIDATE CYTIDYLYLTRANSFERASE"/>
    <property type="match status" value="1"/>
</dbReference>
<proteinExistence type="inferred from homology"/>
<feature type="transmembrane region" description="Helical" evidence="19">
    <location>
        <begin position="173"/>
        <end position="194"/>
    </location>
</feature>
<keyword evidence="12 18" id="KW-0548">Nucleotidyltransferase</keyword>
<evidence type="ECO:0000256" key="13">
    <source>
        <dbReference type="ARBA" id="ARBA00022989"/>
    </source>
</evidence>
<keyword evidence="10 18" id="KW-0808">Transferase</keyword>
<evidence type="ECO:0000313" key="20">
    <source>
        <dbReference type="EMBL" id="AHW63931.1"/>
    </source>
</evidence>
<evidence type="ECO:0000256" key="11">
    <source>
        <dbReference type="ARBA" id="ARBA00022692"/>
    </source>
</evidence>
<keyword evidence="8" id="KW-1003">Cell membrane</keyword>
<accession>X5EBC5</accession>